<comment type="caution">
    <text evidence="7">The sequence shown here is derived from an EMBL/GenBank/DDBJ whole genome shotgun (WGS) entry which is preliminary data.</text>
</comment>
<keyword evidence="8" id="KW-1185">Reference proteome</keyword>
<evidence type="ECO:0000256" key="1">
    <source>
        <dbReference type="ARBA" id="ARBA00022617"/>
    </source>
</evidence>
<dbReference type="RefSeq" id="WP_344728832.1">
    <property type="nucleotide sequence ID" value="NZ_BAABBI010000001.1"/>
</dbReference>
<evidence type="ECO:0000256" key="4">
    <source>
        <dbReference type="PROSITE-ProRule" id="PRU00433"/>
    </source>
</evidence>
<evidence type="ECO:0000313" key="7">
    <source>
        <dbReference type="EMBL" id="GAA3783285.1"/>
    </source>
</evidence>
<protein>
    <recommendedName>
        <fullName evidence="6">Cytochrome c domain-containing protein</fullName>
    </recommendedName>
</protein>
<keyword evidence="5" id="KW-0732">Signal</keyword>
<sequence>MKKKIHVLVFIGSLLFSCSSNTYVELEEHEEILNELVTYNSHVQSIIQDNCVSCHSAGNTAGFRPLTNYAQVKDAVINTNLLDRIQKQNGEPGLMPQTGRMSQNQINIILQWLEDGLLEL</sequence>
<dbReference type="PROSITE" id="PS51257">
    <property type="entry name" value="PROKAR_LIPOPROTEIN"/>
    <property type="match status" value="1"/>
</dbReference>
<dbReference type="SUPFAM" id="SSF46626">
    <property type="entry name" value="Cytochrome c"/>
    <property type="match status" value="1"/>
</dbReference>
<accession>A0ABP7H364</accession>
<keyword evidence="3 4" id="KW-0408">Iron</keyword>
<dbReference type="PROSITE" id="PS51007">
    <property type="entry name" value="CYTC"/>
    <property type="match status" value="1"/>
</dbReference>
<evidence type="ECO:0000256" key="5">
    <source>
        <dbReference type="SAM" id="SignalP"/>
    </source>
</evidence>
<dbReference type="Proteomes" id="UP001501456">
    <property type="component" value="Unassembled WGS sequence"/>
</dbReference>
<dbReference type="Gene3D" id="1.10.760.10">
    <property type="entry name" value="Cytochrome c-like domain"/>
    <property type="match status" value="1"/>
</dbReference>
<dbReference type="EMBL" id="BAABBI010000001">
    <property type="protein sequence ID" value="GAA3783285.1"/>
    <property type="molecule type" value="Genomic_DNA"/>
</dbReference>
<evidence type="ECO:0000256" key="3">
    <source>
        <dbReference type="ARBA" id="ARBA00023004"/>
    </source>
</evidence>
<evidence type="ECO:0000256" key="2">
    <source>
        <dbReference type="ARBA" id="ARBA00022723"/>
    </source>
</evidence>
<proteinExistence type="predicted"/>
<feature type="signal peptide" evidence="5">
    <location>
        <begin position="1"/>
        <end position="22"/>
    </location>
</feature>
<gene>
    <name evidence="7" type="ORF">GCM10022271_14520</name>
</gene>
<reference evidence="8" key="1">
    <citation type="journal article" date="2019" name="Int. J. Syst. Evol. Microbiol.">
        <title>The Global Catalogue of Microorganisms (GCM) 10K type strain sequencing project: providing services to taxonomists for standard genome sequencing and annotation.</title>
        <authorList>
            <consortium name="The Broad Institute Genomics Platform"/>
            <consortium name="The Broad Institute Genome Sequencing Center for Infectious Disease"/>
            <person name="Wu L."/>
            <person name="Ma J."/>
        </authorList>
    </citation>
    <scope>NUCLEOTIDE SEQUENCE [LARGE SCALE GENOMIC DNA]</scope>
    <source>
        <strain evidence="8">JCM 17525</strain>
    </source>
</reference>
<dbReference type="InterPro" id="IPR036909">
    <property type="entry name" value="Cyt_c-like_dom_sf"/>
</dbReference>
<feature type="domain" description="Cytochrome c" evidence="6">
    <location>
        <begin position="7"/>
        <end position="117"/>
    </location>
</feature>
<organism evidence="7 8">
    <name type="scientific">Corallibacter vietnamensis</name>
    <dbReference type="NCBI Taxonomy" id="904130"/>
    <lineage>
        <taxon>Bacteria</taxon>
        <taxon>Pseudomonadati</taxon>
        <taxon>Bacteroidota</taxon>
        <taxon>Flavobacteriia</taxon>
        <taxon>Flavobacteriales</taxon>
        <taxon>Flavobacteriaceae</taxon>
        <taxon>Corallibacter</taxon>
    </lineage>
</organism>
<dbReference type="InterPro" id="IPR009056">
    <property type="entry name" value="Cyt_c-like_dom"/>
</dbReference>
<feature type="chain" id="PRO_5046886498" description="Cytochrome c domain-containing protein" evidence="5">
    <location>
        <begin position="23"/>
        <end position="120"/>
    </location>
</feature>
<evidence type="ECO:0000259" key="6">
    <source>
        <dbReference type="PROSITE" id="PS51007"/>
    </source>
</evidence>
<keyword evidence="1 4" id="KW-0349">Heme</keyword>
<keyword evidence="2 4" id="KW-0479">Metal-binding</keyword>
<name>A0ABP7H364_9FLAO</name>
<evidence type="ECO:0000313" key="8">
    <source>
        <dbReference type="Proteomes" id="UP001501456"/>
    </source>
</evidence>